<feature type="compositionally biased region" description="Acidic residues" evidence="1">
    <location>
        <begin position="46"/>
        <end position="64"/>
    </location>
</feature>
<protein>
    <submittedName>
        <fullName evidence="2">Uncharacterized protein</fullName>
    </submittedName>
</protein>
<gene>
    <name evidence="2" type="ORF">DDZ18_02910</name>
</gene>
<accession>A0A2U2BX55</accession>
<keyword evidence="3" id="KW-1185">Reference proteome</keyword>
<evidence type="ECO:0000313" key="3">
    <source>
        <dbReference type="Proteomes" id="UP000245168"/>
    </source>
</evidence>
<evidence type="ECO:0000256" key="1">
    <source>
        <dbReference type="SAM" id="MobiDB-lite"/>
    </source>
</evidence>
<evidence type="ECO:0000313" key="2">
    <source>
        <dbReference type="EMBL" id="PWE18570.1"/>
    </source>
</evidence>
<organism evidence="2 3">
    <name type="scientific">Marinicauda salina</name>
    <dbReference type="NCBI Taxonomy" id="2135793"/>
    <lineage>
        <taxon>Bacteria</taxon>
        <taxon>Pseudomonadati</taxon>
        <taxon>Pseudomonadota</taxon>
        <taxon>Alphaproteobacteria</taxon>
        <taxon>Maricaulales</taxon>
        <taxon>Maricaulaceae</taxon>
        <taxon>Marinicauda</taxon>
    </lineage>
</organism>
<name>A0A2U2BX55_9PROT</name>
<dbReference type="EMBL" id="QEXV01000001">
    <property type="protein sequence ID" value="PWE18570.1"/>
    <property type="molecule type" value="Genomic_DNA"/>
</dbReference>
<comment type="caution">
    <text evidence="2">The sequence shown here is derived from an EMBL/GenBank/DDBJ whole genome shotgun (WGS) entry which is preliminary data.</text>
</comment>
<dbReference type="RefSeq" id="WP_109251844.1">
    <property type="nucleotide sequence ID" value="NZ_QEXV01000001.1"/>
</dbReference>
<dbReference type="AlphaFoldDB" id="A0A2U2BX55"/>
<feature type="region of interest" description="Disordered" evidence="1">
    <location>
        <begin position="39"/>
        <end position="64"/>
    </location>
</feature>
<sequence>MTDNERAGAQSQRFIKAAREAGCDEDPAELDRIMKRLDLRKKETSGDEPEADSGGADDDGAADD</sequence>
<proteinExistence type="predicted"/>
<reference evidence="3" key="1">
    <citation type="submission" date="2018-05" db="EMBL/GenBank/DDBJ databases">
        <authorList>
            <person name="Liu B.-T."/>
        </authorList>
    </citation>
    <scope>NUCLEOTIDE SEQUENCE [LARGE SCALE GENOMIC DNA]</scope>
    <source>
        <strain evidence="3">WD6-1</strain>
    </source>
</reference>
<dbReference type="Proteomes" id="UP000245168">
    <property type="component" value="Unassembled WGS sequence"/>
</dbReference>